<comment type="caution">
    <text evidence="1">The sequence shown here is derived from an EMBL/GenBank/DDBJ whole genome shotgun (WGS) entry which is preliminary data.</text>
</comment>
<gene>
    <name evidence="1" type="ORF">FDP41_009047</name>
</gene>
<accession>A0A6A5BFP7</accession>
<dbReference type="VEuPathDB" id="AmoebaDB:NF0026050"/>
<dbReference type="EMBL" id="VFQX01000066">
    <property type="protein sequence ID" value="KAF0972798.1"/>
    <property type="molecule type" value="Genomic_DNA"/>
</dbReference>
<dbReference type="Gene3D" id="3.80.10.10">
    <property type="entry name" value="Ribonuclease Inhibitor"/>
    <property type="match status" value="2"/>
</dbReference>
<dbReference type="GO" id="GO:0031146">
    <property type="term" value="P:SCF-dependent proteasomal ubiquitin-dependent protein catabolic process"/>
    <property type="evidence" value="ECO:0007669"/>
    <property type="project" value="TreeGrafter"/>
</dbReference>
<dbReference type="SUPFAM" id="SSF52047">
    <property type="entry name" value="RNI-like"/>
    <property type="match status" value="1"/>
</dbReference>
<dbReference type="VEuPathDB" id="AmoebaDB:NfTy_046700"/>
<name>A0A6A5BFP7_NAEFO</name>
<sequence>MFSPSQKDSSCSFISLKQGHDDDSDLDLNKNLNEIHTSQTSAGTANYSILPMDVIVDILSFLILSKQTIHKYCNFIQSAQNKNHHSLFHLFFGYKNWDIYKTHVMFLYRHFVVKGDLTPYESFSLHSDHQKDEQDGFIMNFIFRHAHTLKVDYCPLTDAYCQSLSKNKKIERFTFIGNRKHYHPGLCSALRECNKLKRITLDSVYDWEFTKVFELPSLTNLKLNTGMMLRDFPPRKYNFDFIVDIEEGQEGSIKKTLKNEFSTSRLKHLSLISSDGFTDEYSVTNLMKLPVLEVLFLENQKITKQSMQSVGQSSVREFVFERCLNFSDSGMEKLMKVKLPNLSKLTLSSCGFNTSNLKKVFTSSNGEILNQLTYIDLSKNQNIKDTAFSKLNSFKFEKLATLDLNHCVSLSSSGILMFMNSFSETIQTLKLRECSLDENALVAILKSCPKLQRLDLEMNNISCTNIDVSEIEDLSNLHYLTIEKNNLTDIEWLIEIPLDNLQRLNLSDNPLGDEQANKVLKKFSGYLKYLIMERCDLSYEFLEGIENISPNCLEGLRLTGNDLSDEAVAKIMKCYPKLKKFFISDNKRITFKSLQTLLNDQTVLKLDLFWYERCPLISNDEKKFFLEQTNIPFVRSGFHRPGGSPEENTDE</sequence>
<dbReference type="InterPro" id="IPR006553">
    <property type="entry name" value="Leu-rich_rpt_Cys-con_subtyp"/>
</dbReference>
<evidence type="ECO:0000313" key="2">
    <source>
        <dbReference type="Proteomes" id="UP000444721"/>
    </source>
</evidence>
<reference evidence="1 2" key="1">
    <citation type="journal article" date="2019" name="Sci. Rep.">
        <title>Nanopore sequencing improves the draft genome of the human pathogenic amoeba Naegleria fowleri.</title>
        <authorList>
            <person name="Liechti N."/>
            <person name="Schurch N."/>
            <person name="Bruggmann R."/>
            <person name="Wittwer M."/>
        </authorList>
    </citation>
    <scope>NUCLEOTIDE SEQUENCE [LARGE SCALE GENOMIC DNA]</scope>
    <source>
        <strain evidence="1 2">ATCC 30894</strain>
    </source>
</reference>
<dbReference type="Pfam" id="PF13516">
    <property type="entry name" value="LRR_6"/>
    <property type="match status" value="1"/>
</dbReference>
<dbReference type="InterPro" id="IPR001611">
    <property type="entry name" value="Leu-rich_rpt"/>
</dbReference>
<evidence type="ECO:0008006" key="3">
    <source>
        <dbReference type="Google" id="ProtNLM"/>
    </source>
</evidence>
<dbReference type="GO" id="GO:0019005">
    <property type="term" value="C:SCF ubiquitin ligase complex"/>
    <property type="evidence" value="ECO:0007669"/>
    <property type="project" value="TreeGrafter"/>
</dbReference>
<dbReference type="PROSITE" id="PS51450">
    <property type="entry name" value="LRR"/>
    <property type="match status" value="1"/>
</dbReference>
<evidence type="ECO:0000313" key="1">
    <source>
        <dbReference type="EMBL" id="KAF0972798.1"/>
    </source>
</evidence>
<dbReference type="PANTHER" id="PTHR13318:SF190">
    <property type="entry name" value="PARTNER OF PAIRED, ISOFORM B"/>
    <property type="match status" value="1"/>
</dbReference>
<protein>
    <recommendedName>
        <fullName evidence="3">F-box domain-containing protein</fullName>
    </recommendedName>
</protein>
<proteinExistence type="predicted"/>
<dbReference type="PANTHER" id="PTHR13318">
    <property type="entry name" value="PARTNER OF PAIRED, ISOFORM B-RELATED"/>
    <property type="match status" value="1"/>
</dbReference>
<dbReference type="SMART" id="SM00367">
    <property type="entry name" value="LRR_CC"/>
    <property type="match status" value="7"/>
</dbReference>
<dbReference type="Proteomes" id="UP000444721">
    <property type="component" value="Unassembled WGS sequence"/>
</dbReference>
<dbReference type="InterPro" id="IPR032675">
    <property type="entry name" value="LRR_dom_sf"/>
</dbReference>
<keyword evidence="2" id="KW-1185">Reference proteome</keyword>
<dbReference type="OrthoDB" id="550575at2759"/>
<dbReference type="RefSeq" id="XP_044557512.1">
    <property type="nucleotide sequence ID" value="XM_044712965.1"/>
</dbReference>
<dbReference type="GeneID" id="68116264"/>
<dbReference type="OMA" id="FGYKNWD"/>
<dbReference type="AlphaFoldDB" id="A0A6A5BFP7"/>
<organism evidence="1 2">
    <name type="scientific">Naegleria fowleri</name>
    <name type="common">Brain eating amoeba</name>
    <dbReference type="NCBI Taxonomy" id="5763"/>
    <lineage>
        <taxon>Eukaryota</taxon>
        <taxon>Discoba</taxon>
        <taxon>Heterolobosea</taxon>
        <taxon>Tetramitia</taxon>
        <taxon>Eutetramitia</taxon>
        <taxon>Vahlkampfiidae</taxon>
        <taxon>Naegleria</taxon>
    </lineage>
</organism>
<dbReference type="VEuPathDB" id="AmoebaDB:FDP41_009047"/>